<dbReference type="PANTHER" id="PTHR33710">
    <property type="entry name" value="BNAC02G09200D PROTEIN"/>
    <property type="match status" value="1"/>
</dbReference>
<protein>
    <recommendedName>
        <fullName evidence="3">Reverse transcriptase zinc-binding domain-containing protein</fullName>
    </recommendedName>
</protein>
<dbReference type="Gene3D" id="3.60.10.10">
    <property type="entry name" value="Endonuclease/exonuclease/phosphatase"/>
    <property type="match status" value="1"/>
</dbReference>
<dbReference type="SUPFAM" id="SSF56219">
    <property type="entry name" value="DNase I-like"/>
    <property type="match status" value="1"/>
</dbReference>
<accession>A0AAE1WLV2</accession>
<evidence type="ECO:0000313" key="2">
    <source>
        <dbReference type="Proteomes" id="UP001289374"/>
    </source>
</evidence>
<proteinExistence type="predicted"/>
<reference evidence="1" key="2">
    <citation type="journal article" date="2024" name="Plant">
        <title>Genomic evolution and insights into agronomic trait innovations of Sesamum species.</title>
        <authorList>
            <person name="Miao H."/>
            <person name="Wang L."/>
            <person name="Qu L."/>
            <person name="Liu H."/>
            <person name="Sun Y."/>
            <person name="Le M."/>
            <person name="Wang Q."/>
            <person name="Wei S."/>
            <person name="Zheng Y."/>
            <person name="Lin W."/>
            <person name="Duan Y."/>
            <person name="Cao H."/>
            <person name="Xiong S."/>
            <person name="Wang X."/>
            <person name="Wei L."/>
            <person name="Li C."/>
            <person name="Ma Q."/>
            <person name="Ju M."/>
            <person name="Zhao R."/>
            <person name="Li G."/>
            <person name="Mu C."/>
            <person name="Tian Q."/>
            <person name="Mei H."/>
            <person name="Zhang T."/>
            <person name="Gao T."/>
            <person name="Zhang H."/>
        </authorList>
    </citation>
    <scope>NUCLEOTIDE SEQUENCE</scope>
    <source>
        <strain evidence="1">K16</strain>
    </source>
</reference>
<dbReference type="InterPro" id="IPR036691">
    <property type="entry name" value="Endo/exonu/phosph_ase_sf"/>
</dbReference>
<reference evidence="1" key="1">
    <citation type="submission" date="2020-06" db="EMBL/GenBank/DDBJ databases">
        <authorList>
            <person name="Li T."/>
            <person name="Hu X."/>
            <person name="Zhang T."/>
            <person name="Song X."/>
            <person name="Zhang H."/>
            <person name="Dai N."/>
            <person name="Sheng W."/>
            <person name="Hou X."/>
            <person name="Wei L."/>
        </authorList>
    </citation>
    <scope>NUCLEOTIDE SEQUENCE</scope>
    <source>
        <strain evidence="1">K16</strain>
        <tissue evidence="1">Leaf</tissue>
    </source>
</reference>
<evidence type="ECO:0008006" key="3">
    <source>
        <dbReference type="Google" id="ProtNLM"/>
    </source>
</evidence>
<dbReference type="AlphaFoldDB" id="A0AAE1WLV2"/>
<dbReference type="PANTHER" id="PTHR33710:SF62">
    <property type="entry name" value="DUF4283 DOMAIN PROTEIN"/>
    <property type="match status" value="1"/>
</dbReference>
<comment type="caution">
    <text evidence="1">The sequence shown here is derived from an EMBL/GenBank/DDBJ whole genome shotgun (WGS) entry which is preliminary data.</text>
</comment>
<sequence>MASSSPSLNAQPNSVRGSNMFGNFAAGIHGEVVLGTKVLETVELESDGVMQLVWNDVDLERDKKRWFSLLEQKRGSRLSSKGNEGADRRGSVVRKRGWRFTGIYGNPKATQRGDTWRLLRTLRGASVHFGLCVGDFNEILQTYEKTRRLRPHRQIEEFCSCLSDCHIIDLGFHGDRFTWCNMPERHIGVARGFDHCPLIINMQEDEGTTLKQKKLFRFETMWGDGVYSKHASGALELDSQSAFVPGRLITDNILIAYEVNHFLAYKYWGSVGQALEAASGLMMNLEKSSMAFSKNRAMEGRGKLAIACREAPCSSVGLGESSSSRVVRWKFTWLAQVPLKVRVFAWRVCRNGLPTTLNLERSPWCGSAYEDLLHTLLPIGGFDLSNPDQLRCSFPRQVSALSNFRWSIISQDTKDPEAWLPGFQCPTKCPRIERLTRRVGLHISLAAMKPTPKGDVGCLCNFSGLVGKSRAYEDCILDMASGGYVVRHGHHKPYPVHSDYVARTMDSKRGSVPCHFMTESSSMYLEMV</sequence>
<dbReference type="Proteomes" id="UP001289374">
    <property type="component" value="Unassembled WGS sequence"/>
</dbReference>
<dbReference type="EMBL" id="JACGWL010000009">
    <property type="protein sequence ID" value="KAK4395686.1"/>
    <property type="molecule type" value="Genomic_DNA"/>
</dbReference>
<name>A0AAE1WLV2_9LAMI</name>
<keyword evidence="2" id="KW-1185">Reference proteome</keyword>
<gene>
    <name evidence="1" type="ORF">Sango_1722900</name>
</gene>
<organism evidence="1 2">
    <name type="scientific">Sesamum angolense</name>
    <dbReference type="NCBI Taxonomy" id="2727404"/>
    <lineage>
        <taxon>Eukaryota</taxon>
        <taxon>Viridiplantae</taxon>
        <taxon>Streptophyta</taxon>
        <taxon>Embryophyta</taxon>
        <taxon>Tracheophyta</taxon>
        <taxon>Spermatophyta</taxon>
        <taxon>Magnoliopsida</taxon>
        <taxon>eudicotyledons</taxon>
        <taxon>Gunneridae</taxon>
        <taxon>Pentapetalae</taxon>
        <taxon>asterids</taxon>
        <taxon>lamiids</taxon>
        <taxon>Lamiales</taxon>
        <taxon>Pedaliaceae</taxon>
        <taxon>Sesamum</taxon>
    </lineage>
</organism>
<evidence type="ECO:0000313" key="1">
    <source>
        <dbReference type="EMBL" id="KAK4395686.1"/>
    </source>
</evidence>